<dbReference type="InterPro" id="IPR050316">
    <property type="entry name" value="Tyrosinase/Hemocyanin"/>
</dbReference>
<feature type="domain" description="Tyrosinase copper-binding" evidence="4">
    <location>
        <begin position="194"/>
        <end position="361"/>
    </location>
</feature>
<name>X6NFU4_RETFI</name>
<evidence type="ECO:0000256" key="1">
    <source>
        <dbReference type="ARBA" id="ARBA00022723"/>
    </source>
</evidence>
<keyword evidence="1" id="KW-0479">Metal-binding</keyword>
<keyword evidence="3" id="KW-0812">Transmembrane</keyword>
<dbReference type="SUPFAM" id="SSF48056">
    <property type="entry name" value="Di-copper centre-containing domain"/>
    <property type="match status" value="1"/>
</dbReference>
<dbReference type="InterPro" id="IPR002227">
    <property type="entry name" value="Tyrosinase_Cu-bd"/>
</dbReference>
<gene>
    <name evidence="5" type="ORF">RFI_12948</name>
</gene>
<evidence type="ECO:0000256" key="3">
    <source>
        <dbReference type="SAM" id="Phobius"/>
    </source>
</evidence>
<feature type="transmembrane region" description="Helical" evidence="3">
    <location>
        <begin position="299"/>
        <end position="318"/>
    </location>
</feature>
<dbReference type="PANTHER" id="PTHR11474:SF76">
    <property type="entry name" value="SHKT DOMAIN-CONTAINING PROTEIN"/>
    <property type="match status" value="1"/>
</dbReference>
<dbReference type="GO" id="GO:0046872">
    <property type="term" value="F:metal ion binding"/>
    <property type="evidence" value="ECO:0007669"/>
    <property type="project" value="UniProtKB-KW"/>
</dbReference>
<evidence type="ECO:0000256" key="2">
    <source>
        <dbReference type="ARBA" id="ARBA00023008"/>
    </source>
</evidence>
<evidence type="ECO:0000313" key="6">
    <source>
        <dbReference type="Proteomes" id="UP000023152"/>
    </source>
</evidence>
<accession>X6NFU4</accession>
<dbReference type="PANTHER" id="PTHR11474">
    <property type="entry name" value="TYROSINASE FAMILY MEMBER"/>
    <property type="match status" value="1"/>
</dbReference>
<comment type="caution">
    <text evidence="5">The sequence shown here is derived from an EMBL/GenBank/DDBJ whole genome shotgun (WGS) entry which is preliminary data.</text>
</comment>
<dbReference type="InterPro" id="IPR008922">
    <property type="entry name" value="Di-copper_centre_dom_sf"/>
</dbReference>
<dbReference type="GO" id="GO:0016491">
    <property type="term" value="F:oxidoreductase activity"/>
    <property type="evidence" value="ECO:0007669"/>
    <property type="project" value="InterPro"/>
</dbReference>
<dbReference type="Pfam" id="PF00264">
    <property type="entry name" value="Tyrosinase"/>
    <property type="match status" value="1"/>
</dbReference>
<dbReference type="EMBL" id="ASPP01009364">
    <property type="protein sequence ID" value="ETO24212.1"/>
    <property type="molecule type" value="Genomic_DNA"/>
</dbReference>
<dbReference type="Gene3D" id="1.10.1280.10">
    <property type="entry name" value="Di-copper center containing domain from catechol oxidase"/>
    <property type="match status" value="1"/>
</dbReference>
<keyword evidence="3" id="KW-1133">Transmembrane helix</keyword>
<keyword evidence="2" id="KW-0186">Copper</keyword>
<dbReference type="OrthoDB" id="6132182at2759"/>
<dbReference type="Proteomes" id="UP000023152">
    <property type="component" value="Unassembled WGS sequence"/>
</dbReference>
<keyword evidence="6" id="KW-1185">Reference proteome</keyword>
<keyword evidence="3" id="KW-0472">Membrane</keyword>
<dbReference type="AlphaFoldDB" id="X6NFU4"/>
<protein>
    <recommendedName>
        <fullName evidence="4">Tyrosinase copper-binding domain-containing protein</fullName>
    </recommendedName>
</protein>
<evidence type="ECO:0000313" key="5">
    <source>
        <dbReference type="EMBL" id="ETO24212.1"/>
    </source>
</evidence>
<organism evidence="5 6">
    <name type="scientific">Reticulomyxa filosa</name>
    <dbReference type="NCBI Taxonomy" id="46433"/>
    <lineage>
        <taxon>Eukaryota</taxon>
        <taxon>Sar</taxon>
        <taxon>Rhizaria</taxon>
        <taxon>Retaria</taxon>
        <taxon>Foraminifera</taxon>
        <taxon>Monothalamids</taxon>
        <taxon>Reticulomyxidae</taxon>
        <taxon>Reticulomyxa</taxon>
    </lineage>
</organism>
<reference evidence="5 6" key="1">
    <citation type="journal article" date="2013" name="Curr. Biol.">
        <title>The Genome of the Foraminiferan Reticulomyxa filosa.</title>
        <authorList>
            <person name="Glockner G."/>
            <person name="Hulsmann N."/>
            <person name="Schleicher M."/>
            <person name="Noegel A.A."/>
            <person name="Eichinger L."/>
            <person name="Gallinger C."/>
            <person name="Pawlowski J."/>
            <person name="Sierra R."/>
            <person name="Euteneuer U."/>
            <person name="Pillet L."/>
            <person name="Moustafa A."/>
            <person name="Platzer M."/>
            <person name="Groth M."/>
            <person name="Szafranski K."/>
            <person name="Schliwa M."/>
        </authorList>
    </citation>
    <scope>NUCLEOTIDE SEQUENCE [LARGE SCALE GENOMIC DNA]</scope>
</reference>
<dbReference type="PRINTS" id="PR00092">
    <property type="entry name" value="TYROSINASE"/>
</dbReference>
<evidence type="ECO:0000259" key="4">
    <source>
        <dbReference type="Pfam" id="PF00264"/>
    </source>
</evidence>
<sequence>MDYFKTLHCKISLFTKQIVQYCNIILSKNTKKTCGGNVLNRKQATHKEDVKEKSYWKEIFWLCLLANFGLSNGNNDTHCAYWATSAFAPGHCQIDTNHFQIWNNAAVYDDCFGGVPPYSVVEAASGNRVRKNVEYITEDEKINLMKALACAQQQDERKIAYKNNTWPYVATFHGAPDWFQDCYGNKKMCIRKKKFENALRRWNLSLAVPYWNWANSNLTSFPDLATRLTFTVGNKTYRNPWWNYRIPEDVVKITSGLTAGYNCNYTCRNPASNFFNATRMGSSFSFFKQVLQAFEFDNWIIFNYMSLFIFFYFFFYVFEVPHNNVHNMVGGSFIDLETTTFDPMFMLHHMGVERYFLIWQQLVEYRGISYQTGSPQIAQYLGCFVSYYHLDEPLRPFVG</sequence>
<proteinExistence type="predicted"/>